<evidence type="ECO:0000313" key="3">
    <source>
        <dbReference type="Proteomes" id="UP000265800"/>
    </source>
</evidence>
<accession>A0A399EJL5</accession>
<dbReference type="Pfam" id="PF02550">
    <property type="entry name" value="AcetylCoA_hydro"/>
    <property type="match status" value="1"/>
</dbReference>
<sequence length="144" mass="16265">MKRISRTGKALGRSEVEKLYRSRLTDLETAARLVRSHSRVYVSGNAATPTPLLEALSARKDELEGVELVHVLQLGADPFLAPEMEGHFRRRSLFVGPADREAVNSGRADYVPISLHQIPWLFKRGCCRWITPWCRSLPRTSLVL</sequence>
<dbReference type="Proteomes" id="UP000265800">
    <property type="component" value="Unassembled WGS sequence"/>
</dbReference>
<dbReference type="GO" id="GO:0008775">
    <property type="term" value="F:acetate CoA-transferase activity"/>
    <property type="evidence" value="ECO:0007669"/>
    <property type="project" value="InterPro"/>
</dbReference>
<evidence type="ECO:0000313" key="2">
    <source>
        <dbReference type="EMBL" id="RIH84857.1"/>
    </source>
</evidence>
<dbReference type="PANTHER" id="PTHR21432:SF20">
    <property type="entry name" value="ACETYL-COA HYDROLASE"/>
    <property type="match status" value="1"/>
</dbReference>
<gene>
    <name evidence="2" type="ORF">Mlute_01753</name>
</gene>
<keyword evidence="3" id="KW-1185">Reference proteome</keyword>
<evidence type="ECO:0000259" key="1">
    <source>
        <dbReference type="Pfam" id="PF02550"/>
    </source>
</evidence>
<dbReference type="InterPro" id="IPR003702">
    <property type="entry name" value="ActCoA_hydro_N"/>
</dbReference>
<dbReference type="Gene3D" id="3.40.1080.10">
    <property type="entry name" value="Glutaconate Coenzyme A-transferase"/>
    <property type="match status" value="1"/>
</dbReference>
<comment type="caution">
    <text evidence="2">The sequence shown here is derived from an EMBL/GenBank/DDBJ whole genome shotgun (WGS) entry which is preliminary data.</text>
</comment>
<dbReference type="GO" id="GO:0006083">
    <property type="term" value="P:acetate metabolic process"/>
    <property type="evidence" value="ECO:0007669"/>
    <property type="project" value="InterPro"/>
</dbReference>
<reference evidence="2 3" key="1">
    <citation type="submission" date="2018-08" db="EMBL/GenBank/DDBJ databases">
        <title>Meiothermus luteus KCTC 52599 genome sequencing project.</title>
        <authorList>
            <person name="Da Costa M.S."/>
            <person name="Albuquerque L."/>
            <person name="Raposo P."/>
            <person name="Froufe H.J.C."/>
            <person name="Barroso C.S."/>
            <person name="Egas C."/>
        </authorList>
    </citation>
    <scope>NUCLEOTIDE SEQUENCE [LARGE SCALE GENOMIC DNA]</scope>
    <source>
        <strain evidence="2 3">KCTC 52599</strain>
    </source>
</reference>
<dbReference type="AlphaFoldDB" id="A0A399EJL5"/>
<proteinExistence type="predicted"/>
<protein>
    <submittedName>
        <fullName evidence="2">Butyryl-CoA:acetate CoA-transferase</fullName>
    </submittedName>
</protein>
<dbReference type="InterPro" id="IPR046433">
    <property type="entry name" value="ActCoA_hydro"/>
</dbReference>
<keyword evidence="2" id="KW-0808">Transferase</keyword>
<organism evidence="2 3">
    <name type="scientific">Meiothermus luteus</name>
    <dbReference type="NCBI Taxonomy" id="2026184"/>
    <lineage>
        <taxon>Bacteria</taxon>
        <taxon>Thermotogati</taxon>
        <taxon>Deinococcota</taxon>
        <taxon>Deinococci</taxon>
        <taxon>Thermales</taxon>
        <taxon>Thermaceae</taxon>
        <taxon>Meiothermus</taxon>
    </lineage>
</organism>
<feature type="domain" description="Acetyl-CoA hydrolase/transferase N-terminal" evidence="1">
    <location>
        <begin position="20"/>
        <end position="125"/>
    </location>
</feature>
<dbReference type="EMBL" id="QWKZ01000054">
    <property type="protein sequence ID" value="RIH84857.1"/>
    <property type="molecule type" value="Genomic_DNA"/>
</dbReference>
<dbReference type="PANTHER" id="PTHR21432">
    <property type="entry name" value="ACETYL-COA HYDROLASE-RELATED"/>
    <property type="match status" value="1"/>
</dbReference>
<dbReference type="SUPFAM" id="SSF100950">
    <property type="entry name" value="NagB/RpiA/CoA transferase-like"/>
    <property type="match status" value="1"/>
</dbReference>
<dbReference type="InterPro" id="IPR037171">
    <property type="entry name" value="NagB/RpiA_transferase-like"/>
</dbReference>
<name>A0A399EJL5_9DEIN</name>